<evidence type="ECO:0000256" key="1">
    <source>
        <dbReference type="ARBA" id="ARBA00001974"/>
    </source>
</evidence>
<name>A0ABS6EAW2_9FIRM</name>
<dbReference type="PANTHER" id="PTHR43429">
    <property type="entry name" value="PYRIDINE NUCLEOTIDE-DISULFIDE OXIDOREDUCTASE DOMAIN-CONTAINING"/>
    <property type="match status" value="1"/>
</dbReference>
<reference evidence="6 7" key="1">
    <citation type="submission" date="2021-06" db="EMBL/GenBank/DDBJ databases">
        <authorList>
            <person name="Sun Q."/>
            <person name="Li D."/>
        </authorList>
    </citation>
    <scope>NUCLEOTIDE SEQUENCE [LARGE SCALE GENOMIC DNA]</scope>
    <source>
        <strain evidence="6 7">MSJ-40</strain>
    </source>
</reference>
<dbReference type="InterPro" id="IPR041575">
    <property type="entry name" value="Rubredoxin_C"/>
</dbReference>
<organism evidence="6 7">
    <name type="scientific">Tissierella simiarum</name>
    <dbReference type="NCBI Taxonomy" id="2841534"/>
    <lineage>
        <taxon>Bacteria</taxon>
        <taxon>Bacillati</taxon>
        <taxon>Bacillota</taxon>
        <taxon>Tissierellia</taxon>
        <taxon>Tissierellales</taxon>
        <taxon>Tissierellaceae</taxon>
        <taxon>Tissierella</taxon>
    </lineage>
</organism>
<keyword evidence="2" id="KW-0285">Flavoprotein</keyword>
<evidence type="ECO:0000256" key="2">
    <source>
        <dbReference type="ARBA" id="ARBA00022630"/>
    </source>
</evidence>
<evidence type="ECO:0000313" key="6">
    <source>
        <dbReference type="EMBL" id="MBU5440060.1"/>
    </source>
</evidence>
<dbReference type="RefSeq" id="WP_216522015.1">
    <property type="nucleotide sequence ID" value="NZ_JAHLPM010000024.1"/>
</dbReference>
<dbReference type="Proteomes" id="UP000749471">
    <property type="component" value="Unassembled WGS sequence"/>
</dbReference>
<dbReference type="Pfam" id="PF07992">
    <property type="entry name" value="Pyr_redox_2"/>
    <property type="match status" value="1"/>
</dbReference>
<feature type="domain" description="FAD/NAD(P)-binding" evidence="4">
    <location>
        <begin position="5"/>
        <end position="295"/>
    </location>
</feature>
<dbReference type="PANTHER" id="PTHR43429:SF3">
    <property type="entry name" value="NITRITE REDUCTASE [NAD(P)H]"/>
    <property type="match status" value="1"/>
</dbReference>
<dbReference type="EMBL" id="JAHLPM010000024">
    <property type="protein sequence ID" value="MBU5440060.1"/>
    <property type="molecule type" value="Genomic_DNA"/>
</dbReference>
<evidence type="ECO:0000256" key="3">
    <source>
        <dbReference type="ARBA" id="ARBA00022827"/>
    </source>
</evidence>
<evidence type="ECO:0000259" key="5">
    <source>
        <dbReference type="Pfam" id="PF18267"/>
    </source>
</evidence>
<accession>A0ABS6EAW2</accession>
<gene>
    <name evidence="6" type="ORF">KQI42_18805</name>
</gene>
<dbReference type="InterPro" id="IPR050260">
    <property type="entry name" value="FAD-bd_OxRdtase"/>
</dbReference>
<feature type="domain" description="NADH-rubredoxin oxidoreductase C-terminal" evidence="5">
    <location>
        <begin position="316"/>
        <end position="380"/>
    </location>
</feature>
<evidence type="ECO:0000259" key="4">
    <source>
        <dbReference type="Pfam" id="PF07992"/>
    </source>
</evidence>
<evidence type="ECO:0000313" key="7">
    <source>
        <dbReference type="Proteomes" id="UP000749471"/>
    </source>
</evidence>
<keyword evidence="7" id="KW-1185">Reference proteome</keyword>
<dbReference type="Pfam" id="PF18267">
    <property type="entry name" value="Rubredoxin_C"/>
    <property type="match status" value="1"/>
</dbReference>
<protein>
    <submittedName>
        <fullName evidence="6">FAD-dependent oxidoreductase</fullName>
    </submittedName>
</protein>
<proteinExistence type="predicted"/>
<keyword evidence="3" id="KW-0274">FAD</keyword>
<dbReference type="InterPro" id="IPR023753">
    <property type="entry name" value="FAD/NAD-binding_dom"/>
</dbReference>
<comment type="caution">
    <text evidence="6">The sequence shown here is derived from an EMBL/GenBank/DDBJ whole genome shotgun (WGS) entry which is preliminary data.</text>
</comment>
<sequence length="395" mass="44307">MEKTKYLIIGNGIAGLSAAREIRNNDKEGSVLMVSSESYLTYYRVKLTEYLSRDFQDDDLLVSKENWYEDKNIKVILSKIVENIDVENNKIRLDDGMEIEYEKLLLATGSRPFIPPITGKFKEGVFALRTLKDLHYIKEYFKNCEDVSVIGGGLLGLEAAWSLKLLGKNVSVIEFAPYLLPRQLDEEMANKLKDKLLSNGFKLYLSSGAEEILGENKTDGIKLNGDRKIKTDGVLVSSGIRPNLDLVRESGIELDKGIKVDKTLRTNIPNIYAAGDVIEVDGTVIGLWTSSNEQGKVAGANMSGKSMEYNHPKLFTTLRIGDIELFSAGNVKEFDKVYEYKDDSKDIHHKLYTTDGKITGVILFGDLKEMNKIRNAVMENTAVEDYLKEGIPFNS</sequence>
<comment type="cofactor">
    <cofactor evidence="1">
        <name>FAD</name>
        <dbReference type="ChEBI" id="CHEBI:57692"/>
    </cofactor>
</comment>